<evidence type="ECO:0000313" key="2">
    <source>
        <dbReference type="EMBL" id="ABI64704.1"/>
    </source>
</evidence>
<feature type="domain" description="Chorismate-utilising enzyme C-terminal" evidence="1">
    <location>
        <begin position="158"/>
        <end position="421"/>
    </location>
</feature>
<dbReference type="SUPFAM" id="SSF56322">
    <property type="entry name" value="ADC synthase"/>
    <property type="match status" value="1"/>
</dbReference>
<dbReference type="AlphaFoldDB" id="Q0ASN3"/>
<sequence>MAVSRHDISLAWRDPVTVFAPWSDQSRALLLHDGRQHRARLFVSPDQVLSGEGRDGFDRLATAARRAGGMWAGLLGYDLAAAFERLPHLDPRWPPLAMAHYPAWAEFDRLAGTLVVRGNTRQAVEVLAGAIEAAAEPAEPAESPVPAGRADWSPRWDRDTYLAAARKARDYVHAGDVFQVNLSQAFDVCLDPADTPWQAFRRLCVSSPAPHAAYFCLDPDRVVLTNSPERFLRVDGGRVEARPIKGTRRRSADPAEDKALAAELSASAKDRAENLMIVDLMRNDLSRVCRPGSVRVPALCDIESYANVHHLVSVVEGELAGERDVFDLLAASFPPGSITGAPKVRAMEIIAELEGEPRGAYCGALGWIDCDSGDMDLNVMIRTAALRKDAEGRNWRASLRSGGGIVADSDPVSEYEETLTKVSALRRALGAGEP</sequence>
<proteinExistence type="predicted"/>
<dbReference type="OrthoDB" id="9803598at2"/>
<accession>Q0ASN3</accession>
<name>Q0ASN3_MARMM</name>
<gene>
    <name evidence="2" type="ordered locus">Mmar10_0411</name>
</gene>
<dbReference type="EC" id="2.6.1.85" evidence="2"/>
<dbReference type="PRINTS" id="PR00095">
    <property type="entry name" value="ANTSNTHASEI"/>
</dbReference>
<dbReference type="Gene3D" id="3.60.120.10">
    <property type="entry name" value="Anthranilate synthase"/>
    <property type="match status" value="1"/>
</dbReference>
<dbReference type="InterPro" id="IPR005801">
    <property type="entry name" value="ADC_synthase"/>
</dbReference>
<protein>
    <submittedName>
        <fullName evidence="2">Aminodeoxychorismate synthase, subunit I</fullName>
        <ecNumber evidence="2">2.6.1.85</ecNumber>
    </submittedName>
</protein>
<keyword evidence="3" id="KW-1185">Reference proteome</keyword>
<dbReference type="InterPro" id="IPR005802">
    <property type="entry name" value="ADC_synth_comp_1"/>
</dbReference>
<organism evidence="2 3">
    <name type="scientific">Maricaulis maris (strain MCS10)</name>
    <name type="common">Caulobacter maris</name>
    <dbReference type="NCBI Taxonomy" id="394221"/>
    <lineage>
        <taxon>Bacteria</taxon>
        <taxon>Pseudomonadati</taxon>
        <taxon>Pseudomonadota</taxon>
        <taxon>Alphaproteobacteria</taxon>
        <taxon>Maricaulales</taxon>
        <taxon>Maricaulaceae</taxon>
        <taxon>Maricaulis</taxon>
    </lineage>
</organism>
<dbReference type="KEGG" id="mmr:Mmar10_0411"/>
<dbReference type="HOGENOM" id="CLU_006493_7_2_5"/>
<evidence type="ECO:0000313" key="3">
    <source>
        <dbReference type="Proteomes" id="UP000001964"/>
    </source>
</evidence>
<dbReference type="STRING" id="394221.Mmar10_0411"/>
<dbReference type="PANTHER" id="PTHR11236">
    <property type="entry name" value="AMINOBENZOATE/ANTHRANILATE SYNTHASE"/>
    <property type="match status" value="1"/>
</dbReference>
<dbReference type="GO" id="GO:0000162">
    <property type="term" value="P:L-tryptophan biosynthetic process"/>
    <property type="evidence" value="ECO:0007669"/>
    <property type="project" value="TreeGrafter"/>
</dbReference>
<dbReference type="EMBL" id="CP000449">
    <property type="protein sequence ID" value="ABI64704.1"/>
    <property type="molecule type" value="Genomic_DNA"/>
</dbReference>
<dbReference type="eggNOG" id="COG0147">
    <property type="taxonomic scope" value="Bacteria"/>
</dbReference>
<dbReference type="GO" id="GO:0046820">
    <property type="term" value="F:4-amino-4-deoxychorismate synthase activity"/>
    <property type="evidence" value="ECO:0007669"/>
    <property type="project" value="UniProtKB-EC"/>
</dbReference>
<dbReference type="InterPro" id="IPR019999">
    <property type="entry name" value="Anth_synth_I-like"/>
</dbReference>
<dbReference type="Proteomes" id="UP000001964">
    <property type="component" value="Chromosome"/>
</dbReference>
<keyword evidence="2" id="KW-0032">Aminotransferase</keyword>
<reference evidence="2 3" key="1">
    <citation type="submission" date="2006-08" db="EMBL/GenBank/DDBJ databases">
        <title>Complete sequence of Maricaulis maris MCS10.</title>
        <authorList>
            <consortium name="US DOE Joint Genome Institute"/>
            <person name="Copeland A."/>
            <person name="Lucas S."/>
            <person name="Lapidus A."/>
            <person name="Barry K."/>
            <person name="Detter J.C."/>
            <person name="Glavina del Rio T."/>
            <person name="Hammon N."/>
            <person name="Israni S."/>
            <person name="Dalin E."/>
            <person name="Tice H."/>
            <person name="Pitluck S."/>
            <person name="Saunders E."/>
            <person name="Brettin T."/>
            <person name="Bruce D."/>
            <person name="Han C."/>
            <person name="Tapia R."/>
            <person name="Gilna P."/>
            <person name="Schmutz J."/>
            <person name="Larimer F."/>
            <person name="Land M."/>
            <person name="Hauser L."/>
            <person name="Kyrpides N."/>
            <person name="Mikhailova N."/>
            <person name="Viollier P."/>
            <person name="Stephens C."/>
            <person name="Richardson P."/>
        </authorList>
    </citation>
    <scope>NUCLEOTIDE SEQUENCE [LARGE SCALE GENOMIC DNA]</scope>
    <source>
        <strain evidence="2 3">MCS10</strain>
    </source>
</reference>
<evidence type="ECO:0000259" key="1">
    <source>
        <dbReference type="Pfam" id="PF00425"/>
    </source>
</evidence>
<dbReference type="RefSeq" id="WP_011642351.1">
    <property type="nucleotide sequence ID" value="NC_008347.1"/>
</dbReference>
<dbReference type="InterPro" id="IPR015890">
    <property type="entry name" value="Chorismate_C"/>
</dbReference>
<dbReference type="NCBIfam" id="TIGR00553">
    <property type="entry name" value="pabB"/>
    <property type="match status" value="1"/>
</dbReference>
<keyword evidence="2" id="KW-0808">Transferase</keyword>
<dbReference type="GO" id="GO:0009396">
    <property type="term" value="P:folic acid-containing compound biosynthetic process"/>
    <property type="evidence" value="ECO:0007669"/>
    <property type="project" value="InterPro"/>
</dbReference>
<dbReference type="PANTHER" id="PTHR11236:SF9">
    <property type="entry name" value="ANTHRANILATE SYNTHASE COMPONENT 1"/>
    <property type="match status" value="1"/>
</dbReference>
<dbReference type="Pfam" id="PF00425">
    <property type="entry name" value="Chorismate_bind"/>
    <property type="match status" value="1"/>
</dbReference>